<dbReference type="PANTHER" id="PTHR11076">
    <property type="entry name" value="DNA REPAIR POLYMERASE UMUC / TRANSFERASE FAMILY MEMBER"/>
    <property type="match status" value="1"/>
</dbReference>
<keyword evidence="30" id="KW-0137">Centromere</keyword>
<keyword evidence="13" id="KW-0548">Nucleotidyltransferase</keyword>
<dbReference type="InterPro" id="IPR017961">
    <property type="entry name" value="DNA_pol_Y-fam_little_finger"/>
</dbReference>
<evidence type="ECO:0000256" key="2">
    <source>
        <dbReference type="ARBA" id="ARBA00004123"/>
    </source>
</evidence>
<dbReference type="PROSITE" id="PS50173">
    <property type="entry name" value="UMUC"/>
    <property type="match status" value="1"/>
</dbReference>
<evidence type="ECO:0000256" key="10">
    <source>
        <dbReference type="ARBA" id="ARBA00022574"/>
    </source>
</evidence>
<evidence type="ECO:0000256" key="17">
    <source>
        <dbReference type="ARBA" id="ARBA00022763"/>
    </source>
</evidence>
<evidence type="ECO:0000256" key="19">
    <source>
        <dbReference type="ARBA" id="ARBA00022776"/>
    </source>
</evidence>
<dbReference type="GO" id="GO:0006281">
    <property type="term" value="P:DNA repair"/>
    <property type="evidence" value="ECO:0007669"/>
    <property type="project" value="UniProtKB-KW"/>
</dbReference>
<comment type="catalytic activity">
    <reaction evidence="32">
        <text>DNA(n) + a 2'-deoxyribonucleoside 5'-triphosphate = DNA(n+1) + diphosphate</text>
        <dbReference type="Rhea" id="RHEA:22508"/>
        <dbReference type="Rhea" id="RHEA-COMP:17339"/>
        <dbReference type="Rhea" id="RHEA-COMP:17340"/>
        <dbReference type="ChEBI" id="CHEBI:33019"/>
        <dbReference type="ChEBI" id="CHEBI:61560"/>
        <dbReference type="ChEBI" id="CHEBI:173112"/>
        <dbReference type="EC" id="2.7.7.7"/>
    </reaction>
</comment>
<name>A0A1J7HEA9_LUPAN</name>
<evidence type="ECO:0000256" key="33">
    <source>
        <dbReference type="ARBA" id="ARBA00060413"/>
    </source>
</evidence>
<dbReference type="InterPro" id="IPR043128">
    <property type="entry name" value="Rev_trsase/Diguanyl_cyclase"/>
</dbReference>
<evidence type="ECO:0000259" key="36">
    <source>
        <dbReference type="PROSITE" id="PS51907"/>
    </source>
</evidence>
<comment type="similarity">
    <text evidence="5">Belongs to the DNA polymerase type-Y family.</text>
</comment>
<evidence type="ECO:0000256" key="23">
    <source>
        <dbReference type="ARBA" id="ARBA00022842"/>
    </source>
</evidence>
<dbReference type="FunFam" id="1.10.150.810:FF:000001">
    <property type="entry name" value="DNA polymerase kappa"/>
    <property type="match status" value="1"/>
</dbReference>
<keyword evidence="21" id="KW-0862">Zinc</keyword>
<accession>A0A1J7HEA9</accession>
<dbReference type="SMART" id="SM00320">
    <property type="entry name" value="WD40"/>
    <property type="match status" value="6"/>
</dbReference>
<dbReference type="FunFam" id="1.10.150.810:FF:000003">
    <property type="entry name" value="DNA polymerase kappa subunit"/>
    <property type="match status" value="1"/>
</dbReference>
<feature type="domain" description="UBZ3-type" evidence="36">
    <location>
        <begin position="582"/>
        <end position="619"/>
    </location>
</feature>
<keyword evidence="15" id="KW-0479">Metal-binding</keyword>
<keyword evidence="16" id="KW-0677">Repeat</keyword>
<dbReference type="HAMAP" id="MF_01113">
    <property type="entry name" value="DNApol_IV"/>
    <property type="match status" value="1"/>
</dbReference>
<dbReference type="PROSITE" id="PS51907">
    <property type="entry name" value="ZF_UBZ3"/>
    <property type="match status" value="1"/>
</dbReference>
<dbReference type="InterPro" id="IPR015943">
    <property type="entry name" value="WD40/YVTN_repeat-like_dom_sf"/>
</dbReference>
<evidence type="ECO:0000256" key="20">
    <source>
        <dbReference type="ARBA" id="ARBA00022829"/>
    </source>
</evidence>
<dbReference type="Pfam" id="PF11799">
    <property type="entry name" value="IMS_C"/>
    <property type="match status" value="1"/>
</dbReference>
<sequence>MEGRSNSSDDGVRPWHSYHTVYTTSKPGMEGVDKEKVQRIVYEMSKGSKYFQNEERKEAFITHKIHKFRTHYAKLTQPDLSHYRKVSDRRILELEATRDLSRIWLHVDMDAFYAAVETLSNPTLKGKPMAVGSMSMICTANYEARKFGVRAAMPGFIAQRLCPELIFVPTDFKKYTHCSDMTRKVFQRYDPNFMASSLDEAYLDITEVCKERNIKSEEVAEELRASVYEETGLTCSAGVAPNRLLAKVCSDINKPNGQYVLPNDRIAVMTFTSSLPIRKIGGIGKVTEHILKDVFGINTCKQMLEKGSYLCALFSQSTADFFLAVGLGIGRTDSPQVRCRKSISNERTFSTTEDGALLYKRLAELAEMLSMDMQKEGLCGRTLTLKLKTASFEVRTRAVTLQSYISSSEDILKHASKLLKAELPISVRLIGLRVSQFNGEKSGATLDPTQKTITNFINSGDTKGNYNSFADVTDHDFISDTETDLSIDSRQKFQHDWTYPFDDNHSLDVDQRSCSVRKNDGEEEVQTFGKDASISYCSGGTEVLGSTFSSSSGQFEDINVNDGSNLLEDERLNSSFQEKTMLWLNDYKCSLCGIEMPPSFVEERLEHSDYHLAEKLQKEESRTHQRTSVLSQRMSSVGVGVGRELSNPPLDGISNLRFSNHSDLLLVSSWDKSVRLYDATANILRSQFLHSGPVLDCCFHDDSSGFSASSDNTVRRLVFSSNKEDILGTHDAPVRCLDYSYAAGQLVTGSWDKTIKCWDPRGASGQHHTLVGTYPQPERVYSLSLVGHRLVVATAGRHVNVYDLRNMSQPEQRRESSLKYQTRCVRCYPNGTGYALSSVEGRVAMEFFDLSEPSQAKKYAFKCHRKSEAGRDIVYPVNAMAFHPIYGTFATGGCDGYVNVWDGSNKKRLYQYSKYPSSIAALSFSRDGRLLAVASSYTFEDGPKPHEQDAIYVRSVNEIEVKPKPKVYANPPA</sequence>
<dbReference type="InterPro" id="IPR041298">
    <property type="entry name" value="UBZ3"/>
</dbReference>
<evidence type="ECO:0000313" key="37">
    <source>
        <dbReference type="EMBL" id="OIW11183.1"/>
    </source>
</evidence>
<dbReference type="GO" id="GO:0003684">
    <property type="term" value="F:damaged DNA binding"/>
    <property type="evidence" value="ECO:0007669"/>
    <property type="project" value="InterPro"/>
</dbReference>
<dbReference type="SUPFAM" id="SSF56672">
    <property type="entry name" value="DNA/RNA polymerases"/>
    <property type="match status" value="1"/>
</dbReference>
<keyword evidence="20" id="KW-0159">Chromosome partition</keyword>
<comment type="subcellular location">
    <subcellularLocation>
        <location evidence="4">Chromosome</location>
        <location evidence="4">Centromere</location>
        <location evidence="4">Kinetochore</location>
    </subcellularLocation>
    <subcellularLocation>
        <location evidence="33">Cytoplasm</location>
        <location evidence="33">Cytoskeleton</location>
        <location evidence="33">Phragmoplast</location>
    </subcellularLocation>
    <subcellularLocation>
        <location evidence="3">Cytoplasm</location>
        <location evidence="3">Cytoskeleton</location>
        <location evidence="3">Spindle</location>
    </subcellularLocation>
    <subcellularLocation>
        <location evidence="2">Nucleus</location>
    </subcellularLocation>
</comment>
<evidence type="ECO:0000256" key="8">
    <source>
        <dbReference type="ARBA" id="ARBA00022454"/>
    </source>
</evidence>
<dbReference type="Gene3D" id="3.30.1490.100">
    <property type="entry name" value="DNA polymerase, Y-family, little finger domain"/>
    <property type="match status" value="1"/>
</dbReference>
<keyword evidence="29" id="KW-0131">Cell cycle</keyword>
<dbReference type="FunFam" id="3.40.1170.60:FF:000002">
    <property type="entry name" value="Polymerase (DNA directed) kappa"/>
    <property type="match status" value="1"/>
</dbReference>
<dbReference type="FunFam" id="3.30.70.270:FF:000014">
    <property type="entry name" value="DNA polymerase kappa subunit"/>
    <property type="match status" value="1"/>
</dbReference>
<dbReference type="Gene3D" id="3.40.1170.60">
    <property type="match status" value="1"/>
</dbReference>
<keyword evidence="19" id="KW-0498">Mitosis</keyword>
<dbReference type="Gene3D" id="2.130.10.10">
    <property type="entry name" value="YVTN repeat-like/Quinoprotein amine dehydrogenase"/>
    <property type="match status" value="1"/>
</dbReference>
<dbReference type="Gene3D" id="3.30.70.270">
    <property type="match status" value="1"/>
</dbReference>
<dbReference type="GO" id="GO:0006260">
    <property type="term" value="P:DNA replication"/>
    <property type="evidence" value="ECO:0007669"/>
    <property type="project" value="UniProtKB-KW"/>
</dbReference>
<keyword evidence="22" id="KW-0995">Kinetochore</keyword>
<evidence type="ECO:0000256" key="21">
    <source>
        <dbReference type="ARBA" id="ARBA00022833"/>
    </source>
</evidence>
<dbReference type="SUPFAM" id="SSF100879">
    <property type="entry name" value="Lesion bypass DNA polymerase (Y-family), little finger domain"/>
    <property type="match status" value="1"/>
</dbReference>
<dbReference type="InterPro" id="IPR001126">
    <property type="entry name" value="UmuC"/>
</dbReference>
<dbReference type="Pfam" id="PF00817">
    <property type="entry name" value="IMS"/>
    <property type="match status" value="1"/>
</dbReference>
<evidence type="ECO:0000256" key="24">
    <source>
        <dbReference type="ARBA" id="ARBA00022932"/>
    </source>
</evidence>
<keyword evidence="10 34" id="KW-0853">WD repeat</keyword>
<dbReference type="Pfam" id="PF18439">
    <property type="entry name" value="zf_UBZ"/>
    <property type="match status" value="1"/>
</dbReference>
<comment type="cofactor">
    <cofactor evidence="1">
        <name>Mg(2+)</name>
        <dbReference type="ChEBI" id="CHEBI:18420"/>
    </cofactor>
</comment>
<reference evidence="37 38" key="1">
    <citation type="journal article" date="2017" name="Plant Biotechnol. J.">
        <title>A comprehensive draft genome sequence for lupin (Lupinus angustifolius), an emerging health food: insights into plant-microbe interactions and legume evolution.</title>
        <authorList>
            <person name="Hane J.K."/>
            <person name="Ming Y."/>
            <person name="Kamphuis L.G."/>
            <person name="Nelson M.N."/>
            <person name="Garg G."/>
            <person name="Atkins C.A."/>
            <person name="Bayer P.E."/>
            <person name="Bravo A."/>
            <person name="Bringans S."/>
            <person name="Cannon S."/>
            <person name="Edwards D."/>
            <person name="Foley R."/>
            <person name="Gao L.L."/>
            <person name="Harrison M.J."/>
            <person name="Huang W."/>
            <person name="Hurgobin B."/>
            <person name="Li S."/>
            <person name="Liu C.W."/>
            <person name="McGrath A."/>
            <person name="Morahan G."/>
            <person name="Murray J."/>
            <person name="Weller J."/>
            <person name="Jian J."/>
            <person name="Singh K.B."/>
        </authorList>
    </citation>
    <scope>NUCLEOTIDE SEQUENCE [LARGE SCALE GENOMIC DNA]</scope>
    <source>
        <strain evidence="38">cv. Tanjil</strain>
        <tissue evidence="37">Whole plant</tissue>
    </source>
</reference>
<evidence type="ECO:0000256" key="13">
    <source>
        <dbReference type="ARBA" id="ARBA00022695"/>
    </source>
</evidence>
<proteinExistence type="inferred from homology"/>
<feature type="repeat" description="WD" evidence="34">
    <location>
        <begin position="877"/>
        <end position="911"/>
    </location>
</feature>
<keyword evidence="27" id="KW-0539">Nucleus</keyword>
<evidence type="ECO:0000259" key="35">
    <source>
        <dbReference type="PROSITE" id="PS50173"/>
    </source>
</evidence>
<evidence type="ECO:0000256" key="16">
    <source>
        <dbReference type="ARBA" id="ARBA00022737"/>
    </source>
</evidence>
<evidence type="ECO:0000256" key="22">
    <source>
        <dbReference type="ARBA" id="ARBA00022838"/>
    </source>
</evidence>
<evidence type="ECO:0000256" key="34">
    <source>
        <dbReference type="PROSITE-ProRule" id="PRU00221"/>
    </source>
</evidence>
<dbReference type="InterPro" id="IPR022880">
    <property type="entry name" value="DNApol_IV"/>
</dbReference>
<dbReference type="InterPro" id="IPR036322">
    <property type="entry name" value="WD40_repeat_dom_sf"/>
</dbReference>
<evidence type="ECO:0000256" key="15">
    <source>
        <dbReference type="ARBA" id="ARBA00022723"/>
    </source>
</evidence>
<dbReference type="InterPro" id="IPR050116">
    <property type="entry name" value="DNA_polymerase-Y"/>
</dbReference>
<keyword evidence="26" id="KW-0234">DNA repair</keyword>
<feature type="domain" description="UmuC" evidence="35">
    <location>
        <begin position="104"/>
        <end position="284"/>
    </location>
</feature>
<dbReference type="GO" id="GO:0051301">
    <property type="term" value="P:cell division"/>
    <property type="evidence" value="ECO:0007669"/>
    <property type="project" value="UniProtKB-KW"/>
</dbReference>
<evidence type="ECO:0000256" key="29">
    <source>
        <dbReference type="ARBA" id="ARBA00023306"/>
    </source>
</evidence>
<dbReference type="AlphaFoldDB" id="A0A1J7HEA9"/>
<evidence type="ECO:0000256" key="26">
    <source>
        <dbReference type="ARBA" id="ARBA00023204"/>
    </source>
</evidence>
<keyword evidence="23" id="KW-0460">Magnesium</keyword>
<dbReference type="CDD" id="cd03586">
    <property type="entry name" value="PolY_Pol_IV_kappa"/>
    <property type="match status" value="1"/>
</dbReference>
<protein>
    <recommendedName>
        <fullName evidence="7">DNA polymerase kappa</fullName>
        <ecNumber evidence="6">2.7.7.7</ecNumber>
    </recommendedName>
</protein>
<evidence type="ECO:0000313" key="38">
    <source>
        <dbReference type="Proteomes" id="UP000188354"/>
    </source>
</evidence>
<dbReference type="FunFam" id="3.30.1490.100:FF:000004">
    <property type="entry name" value="DNA polymerase IV"/>
    <property type="match status" value="1"/>
</dbReference>
<dbReference type="SUPFAM" id="SSF50978">
    <property type="entry name" value="WD40 repeat-like"/>
    <property type="match status" value="1"/>
</dbReference>
<dbReference type="EC" id="2.7.7.7" evidence="6"/>
<evidence type="ECO:0000256" key="11">
    <source>
        <dbReference type="ARBA" id="ARBA00022618"/>
    </source>
</evidence>
<evidence type="ECO:0000256" key="4">
    <source>
        <dbReference type="ARBA" id="ARBA00004629"/>
    </source>
</evidence>
<evidence type="ECO:0000256" key="6">
    <source>
        <dbReference type="ARBA" id="ARBA00012417"/>
    </source>
</evidence>
<dbReference type="InterPro" id="IPR043502">
    <property type="entry name" value="DNA/RNA_pol_sf"/>
</dbReference>
<evidence type="ECO:0000256" key="31">
    <source>
        <dbReference type="ARBA" id="ARBA00037960"/>
    </source>
</evidence>
<dbReference type="EMBL" id="CM007366">
    <property type="protein sequence ID" value="OIW11183.1"/>
    <property type="molecule type" value="Genomic_DNA"/>
</dbReference>
<comment type="similarity">
    <text evidence="31">Belongs to the WD repeat BUB3 family.</text>
</comment>
<dbReference type="FunFam" id="2.130.10.10:FF:000047">
    <property type="entry name" value="Mitotic checkpoint protein bub3, putative"/>
    <property type="match status" value="1"/>
</dbReference>
<dbReference type="GO" id="GO:0051321">
    <property type="term" value="P:meiotic cell cycle"/>
    <property type="evidence" value="ECO:0007669"/>
    <property type="project" value="UniProtKB-KW"/>
</dbReference>
<keyword evidence="24" id="KW-0239">DNA-directed DNA polymerase</keyword>
<dbReference type="InterPro" id="IPR036775">
    <property type="entry name" value="DNA_pol_Y-fam_lit_finger_sf"/>
</dbReference>
<keyword evidence="11" id="KW-0132">Cell division</keyword>
<dbReference type="GO" id="GO:0003887">
    <property type="term" value="F:DNA-directed DNA polymerase activity"/>
    <property type="evidence" value="ECO:0007669"/>
    <property type="project" value="UniProtKB-KW"/>
</dbReference>
<dbReference type="PANTHER" id="PTHR11076:SF33">
    <property type="entry name" value="DNA POLYMERASE KAPPA"/>
    <property type="match status" value="1"/>
</dbReference>
<keyword evidence="18" id="KW-0863">Zinc-finger</keyword>
<evidence type="ECO:0000256" key="28">
    <source>
        <dbReference type="ARBA" id="ARBA00023254"/>
    </source>
</evidence>
<dbReference type="Gene3D" id="1.10.150.810">
    <property type="match status" value="2"/>
</dbReference>
<keyword evidence="12" id="KW-0808">Transferase</keyword>
<evidence type="ECO:0000256" key="5">
    <source>
        <dbReference type="ARBA" id="ARBA00010945"/>
    </source>
</evidence>
<dbReference type="GO" id="GO:0009524">
    <property type="term" value="C:phragmoplast"/>
    <property type="evidence" value="ECO:0007669"/>
    <property type="project" value="UniProtKB-SubCell"/>
</dbReference>
<dbReference type="PROSITE" id="PS50082">
    <property type="entry name" value="WD_REPEATS_2"/>
    <property type="match status" value="2"/>
</dbReference>
<dbReference type="Gramene" id="OIW11183">
    <property type="protein sequence ID" value="OIW11183"/>
    <property type="gene ID" value="TanjilG_22990"/>
</dbReference>
<dbReference type="NCBIfam" id="NF002677">
    <property type="entry name" value="PRK02406.1"/>
    <property type="match status" value="1"/>
</dbReference>
<gene>
    <name evidence="37" type="ORF">TanjilG_22990</name>
</gene>
<evidence type="ECO:0000256" key="9">
    <source>
        <dbReference type="ARBA" id="ARBA00022457"/>
    </source>
</evidence>
<dbReference type="Proteomes" id="UP000188354">
    <property type="component" value="Chromosome LG06"/>
</dbReference>
<keyword evidence="9" id="KW-0515">Mutator protein</keyword>
<evidence type="ECO:0000256" key="18">
    <source>
        <dbReference type="ARBA" id="ARBA00022771"/>
    </source>
</evidence>
<dbReference type="Pfam" id="PF00400">
    <property type="entry name" value="WD40"/>
    <property type="match status" value="4"/>
</dbReference>
<dbReference type="GO" id="GO:0042276">
    <property type="term" value="P:error-prone translesion synthesis"/>
    <property type="evidence" value="ECO:0007669"/>
    <property type="project" value="TreeGrafter"/>
</dbReference>
<evidence type="ECO:0000256" key="12">
    <source>
        <dbReference type="ARBA" id="ARBA00022679"/>
    </source>
</evidence>
<evidence type="ECO:0000256" key="1">
    <source>
        <dbReference type="ARBA" id="ARBA00001946"/>
    </source>
</evidence>
<dbReference type="InterPro" id="IPR001680">
    <property type="entry name" value="WD40_rpt"/>
</dbReference>
<evidence type="ECO:0000256" key="7">
    <source>
        <dbReference type="ARBA" id="ARBA00016178"/>
    </source>
</evidence>
<feature type="repeat" description="WD" evidence="34">
    <location>
        <begin position="727"/>
        <end position="759"/>
    </location>
</feature>
<keyword evidence="17" id="KW-0227">DNA damage</keyword>
<evidence type="ECO:0000256" key="27">
    <source>
        <dbReference type="ARBA" id="ARBA00023242"/>
    </source>
</evidence>
<dbReference type="STRING" id="3871.A0A1J7HEA9"/>
<keyword evidence="8" id="KW-0158">Chromosome</keyword>
<evidence type="ECO:0000256" key="14">
    <source>
        <dbReference type="ARBA" id="ARBA00022705"/>
    </source>
</evidence>
<keyword evidence="28" id="KW-0469">Meiosis</keyword>
<dbReference type="GO" id="GO:0007059">
    <property type="term" value="P:chromosome segregation"/>
    <property type="evidence" value="ECO:0007669"/>
    <property type="project" value="UniProtKB-KW"/>
</dbReference>
<evidence type="ECO:0000256" key="30">
    <source>
        <dbReference type="ARBA" id="ARBA00023328"/>
    </source>
</evidence>
<dbReference type="GO" id="GO:0000776">
    <property type="term" value="C:kinetochore"/>
    <property type="evidence" value="ECO:0007669"/>
    <property type="project" value="UniProtKB-KW"/>
</dbReference>
<evidence type="ECO:0000256" key="32">
    <source>
        <dbReference type="ARBA" id="ARBA00049244"/>
    </source>
</evidence>
<dbReference type="PROSITE" id="PS50294">
    <property type="entry name" value="WD_REPEATS_REGION"/>
    <property type="match status" value="1"/>
</dbReference>
<evidence type="ECO:0000256" key="3">
    <source>
        <dbReference type="ARBA" id="ARBA00004186"/>
    </source>
</evidence>
<evidence type="ECO:0000256" key="25">
    <source>
        <dbReference type="ARBA" id="ARBA00023125"/>
    </source>
</evidence>
<dbReference type="GO" id="GO:0005819">
    <property type="term" value="C:spindle"/>
    <property type="evidence" value="ECO:0007669"/>
    <property type="project" value="UniProtKB-SubCell"/>
</dbReference>
<keyword evidence="25" id="KW-0238">DNA-binding</keyword>
<keyword evidence="14" id="KW-0235">DNA replication</keyword>
<keyword evidence="38" id="KW-1185">Reference proteome</keyword>
<dbReference type="GO" id="GO:0008270">
    <property type="term" value="F:zinc ion binding"/>
    <property type="evidence" value="ECO:0007669"/>
    <property type="project" value="UniProtKB-KW"/>
</dbReference>
<dbReference type="GO" id="GO:0005634">
    <property type="term" value="C:nucleus"/>
    <property type="evidence" value="ECO:0007669"/>
    <property type="project" value="UniProtKB-SubCell"/>
</dbReference>
<organism evidence="37 38">
    <name type="scientific">Lupinus angustifolius</name>
    <name type="common">Narrow-leaved blue lupine</name>
    <dbReference type="NCBI Taxonomy" id="3871"/>
    <lineage>
        <taxon>Eukaryota</taxon>
        <taxon>Viridiplantae</taxon>
        <taxon>Streptophyta</taxon>
        <taxon>Embryophyta</taxon>
        <taxon>Tracheophyta</taxon>
        <taxon>Spermatophyta</taxon>
        <taxon>Magnoliopsida</taxon>
        <taxon>eudicotyledons</taxon>
        <taxon>Gunneridae</taxon>
        <taxon>Pentapetalae</taxon>
        <taxon>rosids</taxon>
        <taxon>fabids</taxon>
        <taxon>Fabales</taxon>
        <taxon>Fabaceae</taxon>
        <taxon>Papilionoideae</taxon>
        <taxon>50 kb inversion clade</taxon>
        <taxon>genistoids sensu lato</taxon>
        <taxon>core genistoids</taxon>
        <taxon>Genisteae</taxon>
        <taxon>Lupinus</taxon>
    </lineage>
</organism>